<sequence length="220" mass="25138">MEVHQLGKIEPAIELDIQNTGDQSAPEHQQSAPQAGQEGQKLYTVFVGSTYKDMKDIRAAVLQRLNSSKEYKAIGMEDFTAADGRQLEYIRDRLKDTDIYVLILGGRYGSLIPKTRPGEEDKSYTQKEYEMAMEDPDIRVLAFLCRKPGDLPEKKRWKDDKEHELLTKFIDKVKDDHTFMFWDIEDSPEKIAGDVYQSLSQMDKNVLRGWVRGASGSSAK</sequence>
<comment type="caution">
    <text evidence="2">The sequence shown here is derived from an EMBL/GenBank/DDBJ whole genome shotgun (WGS) entry which is preliminary data.</text>
</comment>
<dbReference type="Proteomes" id="UP000436357">
    <property type="component" value="Unassembled WGS sequence"/>
</dbReference>
<evidence type="ECO:0000259" key="1">
    <source>
        <dbReference type="Pfam" id="PF13271"/>
    </source>
</evidence>
<evidence type="ECO:0000313" key="3">
    <source>
        <dbReference type="Proteomes" id="UP000436357"/>
    </source>
</evidence>
<gene>
    <name evidence="2" type="ORF">GKC41_08570</name>
</gene>
<dbReference type="Pfam" id="PF13271">
    <property type="entry name" value="DUF4062"/>
    <property type="match status" value="1"/>
</dbReference>
<feature type="domain" description="DUF4062" evidence="1">
    <location>
        <begin position="45"/>
        <end position="132"/>
    </location>
</feature>
<reference evidence="2 3" key="1">
    <citation type="submission" date="2019-11" db="EMBL/GenBank/DDBJ databases">
        <title>Draft Genome Sequence of Plant Growth-Promoting Rhizosphere-Associated Bacteria.</title>
        <authorList>
            <person name="Vasilyev I.Y."/>
            <person name="Radchenko V."/>
            <person name="Ilnitskaya E.V."/>
        </authorList>
    </citation>
    <scope>NUCLEOTIDE SEQUENCE [LARGE SCALE GENOMIC DNA]</scope>
    <source>
        <strain evidence="2 3">VRA_9sq_n</strain>
    </source>
</reference>
<dbReference type="AlphaFoldDB" id="A0A6N7TVB5"/>
<protein>
    <submittedName>
        <fullName evidence="2">DUF4062 domain-containing protein</fullName>
    </submittedName>
</protein>
<dbReference type="OrthoDB" id="72299at2"/>
<dbReference type="InterPro" id="IPR025139">
    <property type="entry name" value="DUF4062"/>
</dbReference>
<accession>A0A6N7TVB5</accession>
<name>A0A6N7TVB5_9BIFI</name>
<evidence type="ECO:0000313" key="2">
    <source>
        <dbReference type="EMBL" id="MSD91691.1"/>
    </source>
</evidence>
<organism evidence="2 3">
    <name type="scientific">Bifidobacterium asteroides</name>
    <dbReference type="NCBI Taxonomy" id="1684"/>
    <lineage>
        <taxon>Bacteria</taxon>
        <taxon>Bacillati</taxon>
        <taxon>Actinomycetota</taxon>
        <taxon>Actinomycetes</taxon>
        <taxon>Bifidobacteriales</taxon>
        <taxon>Bifidobacteriaceae</taxon>
        <taxon>Bifidobacterium</taxon>
    </lineage>
</organism>
<dbReference type="RefSeq" id="WP_154313838.1">
    <property type="nucleotide sequence ID" value="NZ_WKKW01000009.1"/>
</dbReference>
<proteinExistence type="predicted"/>
<dbReference type="EMBL" id="WKKW01000009">
    <property type="protein sequence ID" value="MSD91691.1"/>
    <property type="molecule type" value="Genomic_DNA"/>
</dbReference>